<reference evidence="1 2" key="1">
    <citation type="submission" date="2023-10" db="EMBL/GenBank/DDBJ databases">
        <authorList>
            <person name="Maclean D."/>
            <person name="Macfadyen A."/>
        </authorList>
    </citation>
    <scope>NUCLEOTIDE SEQUENCE [LARGE SCALE GENOMIC DNA]</scope>
</reference>
<dbReference type="AlphaFoldDB" id="A0AAV1IHV0"/>
<dbReference type="EMBL" id="CAUYUE010000013">
    <property type="protein sequence ID" value="CAK0785787.1"/>
    <property type="molecule type" value="Genomic_DNA"/>
</dbReference>
<dbReference type="PANTHER" id="PTHR35716:SF1">
    <property type="entry name" value="OS05G0574700 PROTEIN"/>
    <property type="match status" value="1"/>
</dbReference>
<keyword evidence="2" id="KW-1185">Reference proteome</keyword>
<dbReference type="PANTHER" id="PTHR35716">
    <property type="entry name" value="OS05G0574700 PROTEIN-RELATED"/>
    <property type="match status" value="1"/>
</dbReference>
<accession>A0AAV1IHV0</accession>
<dbReference type="Proteomes" id="UP001314263">
    <property type="component" value="Unassembled WGS sequence"/>
</dbReference>
<gene>
    <name evidence="1" type="ORF">CVIRNUC_008998</name>
</gene>
<sequence>MRVSQCTQRVGSRIDGTRAHGCKRARAFHRCASLLGPEEGSEYIPIRKRKRQDGVPSLDLSKEDAVQIQLLALQNNDMPYQDAGVELLYRFADLDPFARSNFFGWSLDLGQFTRFQRVFHIRPFSLLLRHTHAERLSSLQVSELEWRQRVAITSVANETATFEFTMRQRLGGLYDGIYYTQGLRAEDGSECARL</sequence>
<name>A0AAV1IHV0_9CHLO</name>
<organism evidence="1 2">
    <name type="scientific">Coccomyxa viridis</name>
    <dbReference type="NCBI Taxonomy" id="1274662"/>
    <lineage>
        <taxon>Eukaryota</taxon>
        <taxon>Viridiplantae</taxon>
        <taxon>Chlorophyta</taxon>
        <taxon>core chlorophytes</taxon>
        <taxon>Trebouxiophyceae</taxon>
        <taxon>Trebouxiophyceae incertae sedis</taxon>
        <taxon>Coccomyxaceae</taxon>
        <taxon>Coccomyxa</taxon>
    </lineage>
</organism>
<proteinExistence type="predicted"/>
<evidence type="ECO:0000313" key="2">
    <source>
        <dbReference type="Proteomes" id="UP001314263"/>
    </source>
</evidence>
<protein>
    <submittedName>
        <fullName evidence="1">Uncharacterized protein</fullName>
    </submittedName>
</protein>
<evidence type="ECO:0000313" key="1">
    <source>
        <dbReference type="EMBL" id="CAK0785787.1"/>
    </source>
</evidence>
<comment type="caution">
    <text evidence="1">The sequence shown here is derived from an EMBL/GenBank/DDBJ whole genome shotgun (WGS) entry which is preliminary data.</text>
</comment>